<name>A0A6G0ZB39_APHCR</name>
<feature type="non-terminal residue" evidence="1">
    <location>
        <position position="1"/>
    </location>
</feature>
<dbReference type="EMBL" id="VUJU01000884">
    <property type="protein sequence ID" value="KAF0767824.1"/>
    <property type="molecule type" value="Genomic_DNA"/>
</dbReference>
<dbReference type="Proteomes" id="UP000478052">
    <property type="component" value="Unassembled WGS sequence"/>
</dbReference>
<sequence>TKIILASKRRFIQIALTDKQSFDHTTNEYNIYLIRKNIIRYLSSICNKLTSIKVSNYIFFYFIVVFS</sequence>
<keyword evidence="2" id="KW-1185">Reference proteome</keyword>
<comment type="caution">
    <text evidence="1">The sequence shown here is derived from an EMBL/GenBank/DDBJ whole genome shotgun (WGS) entry which is preliminary data.</text>
</comment>
<accession>A0A6G0ZB39</accession>
<protein>
    <submittedName>
        <fullName evidence="1">Uncharacterized protein</fullName>
    </submittedName>
</protein>
<dbReference type="AlphaFoldDB" id="A0A6G0ZB39"/>
<reference evidence="1 2" key="1">
    <citation type="submission" date="2019-08" db="EMBL/GenBank/DDBJ databases">
        <title>Whole genome of Aphis craccivora.</title>
        <authorList>
            <person name="Voronova N.V."/>
            <person name="Shulinski R.S."/>
            <person name="Bandarenka Y.V."/>
            <person name="Zhorov D.G."/>
            <person name="Warner D."/>
        </authorList>
    </citation>
    <scope>NUCLEOTIDE SEQUENCE [LARGE SCALE GENOMIC DNA]</scope>
    <source>
        <strain evidence="1">180601</strain>
        <tissue evidence="1">Whole Body</tissue>
    </source>
</reference>
<proteinExistence type="predicted"/>
<evidence type="ECO:0000313" key="1">
    <source>
        <dbReference type="EMBL" id="KAF0767824.1"/>
    </source>
</evidence>
<evidence type="ECO:0000313" key="2">
    <source>
        <dbReference type="Proteomes" id="UP000478052"/>
    </source>
</evidence>
<gene>
    <name evidence="1" type="ORF">FWK35_00021436</name>
</gene>
<organism evidence="1 2">
    <name type="scientific">Aphis craccivora</name>
    <name type="common">Cowpea aphid</name>
    <dbReference type="NCBI Taxonomy" id="307492"/>
    <lineage>
        <taxon>Eukaryota</taxon>
        <taxon>Metazoa</taxon>
        <taxon>Ecdysozoa</taxon>
        <taxon>Arthropoda</taxon>
        <taxon>Hexapoda</taxon>
        <taxon>Insecta</taxon>
        <taxon>Pterygota</taxon>
        <taxon>Neoptera</taxon>
        <taxon>Paraneoptera</taxon>
        <taxon>Hemiptera</taxon>
        <taxon>Sternorrhyncha</taxon>
        <taxon>Aphidomorpha</taxon>
        <taxon>Aphidoidea</taxon>
        <taxon>Aphididae</taxon>
        <taxon>Aphidini</taxon>
        <taxon>Aphis</taxon>
        <taxon>Aphis</taxon>
    </lineage>
</organism>